<dbReference type="HOGENOM" id="CLU_1947901_0_0_11"/>
<sequence>MARITRNTSVPVLILCCLLSIPLLAIVGVILVLAGSELWFIPAFVLFLMFIFGPEHHVTDYNLWEALFAGLIMGGSLAMLTTCSVVNFVYPELWLLRSPGFSIACTVAFAIAAAFFLAVDLRRKIKQGQ</sequence>
<dbReference type="Proteomes" id="UP000002200">
    <property type="component" value="Chromosome"/>
</dbReference>
<feature type="transmembrane region" description="Helical" evidence="1">
    <location>
        <begin position="38"/>
        <end position="54"/>
    </location>
</feature>
<feature type="transmembrane region" description="Helical" evidence="1">
    <location>
        <begin position="66"/>
        <end position="89"/>
    </location>
</feature>
<accession>Q83H18</accession>
<protein>
    <submittedName>
        <fullName evidence="2">Uncharacterized protein</fullName>
    </submittedName>
</protein>
<gene>
    <name evidence="2" type="ordered locus">TWT_045</name>
</gene>
<evidence type="ECO:0000256" key="1">
    <source>
        <dbReference type="SAM" id="Phobius"/>
    </source>
</evidence>
<feature type="transmembrane region" description="Helical" evidence="1">
    <location>
        <begin position="12"/>
        <end position="32"/>
    </location>
</feature>
<keyword evidence="1" id="KW-0812">Transmembrane</keyword>
<dbReference type="KEGG" id="twh:TWT_045"/>
<keyword evidence="3" id="KW-1185">Reference proteome</keyword>
<organism evidence="2 3">
    <name type="scientific">Tropheryma whipplei (strain Twist)</name>
    <name type="common">Whipple's bacillus</name>
    <dbReference type="NCBI Taxonomy" id="203267"/>
    <lineage>
        <taxon>Bacteria</taxon>
        <taxon>Bacillati</taxon>
        <taxon>Actinomycetota</taxon>
        <taxon>Actinomycetes</taxon>
        <taxon>Micrococcales</taxon>
        <taxon>Tropherymataceae</taxon>
        <taxon>Tropheryma</taxon>
    </lineage>
</organism>
<feature type="transmembrane region" description="Helical" evidence="1">
    <location>
        <begin position="101"/>
        <end position="119"/>
    </location>
</feature>
<evidence type="ECO:0000313" key="2">
    <source>
        <dbReference type="EMBL" id="AAO44142.1"/>
    </source>
</evidence>
<evidence type="ECO:0000313" key="3">
    <source>
        <dbReference type="Proteomes" id="UP000002200"/>
    </source>
</evidence>
<reference evidence="2 3" key="1">
    <citation type="journal article" date="2003" name="Genome Res.">
        <title>Tropheryma whipplei twist: a human pathogenic Actinobacteria with a reduced genome.</title>
        <authorList>
            <person name="Raoult D."/>
            <person name="Ogata H."/>
            <person name="Audic S."/>
            <person name="Robert C."/>
            <person name="Suhre K."/>
            <person name="Drancourt M."/>
            <person name="Claverie J.-M."/>
        </authorList>
    </citation>
    <scope>NUCLEOTIDE SEQUENCE [LARGE SCALE GENOMIC DNA]</scope>
    <source>
        <strain evidence="2 3">Twist</strain>
    </source>
</reference>
<dbReference type="EMBL" id="AE014184">
    <property type="protein sequence ID" value="AAO44142.1"/>
    <property type="molecule type" value="Genomic_DNA"/>
</dbReference>
<dbReference type="AlphaFoldDB" id="Q83H18"/>
<keyword evidence="1" id="KW-1133">Transmembrane helix</keyword>
<proteinExistence type="predicted"/>
<name>Q83H18_TROWT</name>
<keyword evidence="1" id="KW-0472">Membrane</keyword>